<keyword evidence="8 11" id="KW-0418">Kinase</keyword>
<dbReference type="GO" id="GO:0004550">
    <property type="term" value="F:nucleoside diphosphate kinase activity"/>
    <property type="evidence" value="ECO:0007669"/>
    <property type="project" value="TreeGrafter"/>
</dbReference>
<gene>
    <name evidence="11" type="ORF">N7458_003052</name>
</gene>
<evidence type="ECO:0000313" key="12">
    <source>
        <dbReference type="Proteomes" id="UP001213681"/>
    </source>
</evidence>
<dbReference type="GO" id="GO:0004798">
    <property type="term" value="F:dTMP kinase activity"/>
    <property type="evidence" value="ECO:0007669"/>
    <property type="project" value="UniProtKB-EC"/>
</dbReference>
<evidence type="ECO:0000313" key="11">
    <source>
        <dbReference type="EMBL" id="KAJ5461500.1"/>
    </source>
</evidence>
<keyword evidence="12" id="KW-1185">Reference proteome</keyword>
<evidence type="ECO:0000259" key="10">
    <source>
        <dbReference type="Pfam" id="PF02223"/>
    </source>
</evidence>
<dbReference type="InterPro" id="IPR018095">
    <property type="entry name" value="Thymidylate_kin_CS"/>
</dbReference>
<keyword evidence="9" id="KW-0067">ATP-binding</keyword>
<evidence type="ECO:0000256" key="6">
    <source>
        <dbReference type="ARBA" id="ARBA00022727"/>
    </source>
</evidence>
<dbReference type="InterPro" id="IPR039430">
    <property type="entry name" value="Thymidylate_kin-like_dom"/>
</dbReference>
<dbReference type="GO" id="GO:0005829">
    <property type="term" value="C:cytosol"/>
    <property type="evidence" value="ECO:0007669"/>
    <property type="project" value="TreeGrafter"/>
</dbReference>
<dbReference type="GO" id="GO:0006233">
    <property type="term" value="P:dTDP biosynthetic process"/>
    <property type="evidence" value="ECO:0007669"/>
    <property type="project" value="InterPro"/>
</dbReference>
<feature type="domain" description="Thymidylate kinase-like" evidence="10">
    <location>
        <begin position="17"/>
        <end position="198"/>
    </location>
</feature>
<reference evidence="11" key="1">
    <citation type="submission" date="2022-12" db="EMBL/GenBank/DDBJ databases">
        <authorList>
            <person name="Petersen C."/>
        </authorList>
    </citation>
    <scope>NUCLEOTIDE SEQUENCE</scope>
    <source>
        <strain evidence="11">IBT 16125</strain>
    </source>
</reference>
<dbReference type="PANTHER" id="PTHR10344">
    <property type="entry name" value="THYMIDYLATE KINASE"/>
    <property type="match status" value="1"/>
</dbReference>
<dbReference type="Proteomes" id="UP001213681">
    <property type="component" value="Unassembled WGS sequence"/>
</dbReference>
<evidence type="ECO:0000256" key="2">
    <source>
        <dbReference type="ARBA" id="ARBA00009776"/>
    </source>
</evidence>
<dbReference type="GO" id="GO:0005634">
    <property type="term" value="C:nucleus"/>
    <property type="evidence" value="ECO:0007669"/>
    <property type="project" value="TreeGrafter"/>
</dbReference>
<dbReference type="PROSITE" id="PS01331">
    <property type="entry name" value="THYMIDYLATE_KINASE"/>
    <property type="match status" value="1"/>
</dbReference>
<name>A0AAD6G7D8_9EURO</name>
<dbReference type="EMBL" id="JAPVEA010000002">
    <property type="protein sequence ID" value="KAJ5461500.1"/>
    <property type="molecule type" value="Genomic_DNA"/>
</dbReference>
<comment type="pathway">
    <text evidence="1">Pyrimidine metabolism; dTTP biosynthesis.</text>
</comment>
<dbReference type="GO" id="GO:0006235">
    <property type="term" value="P:dTTP biosynthetic process"/>
    <property type="evidence" value="ECO:0007669"/>
    <property type="project" value="TreeGrafter"/>
</dbReference>
<keyword evidence="7" id="KW-0547">Nucleotide-binding</keyword>
<dbReference type="InterPro" id="IPR027417">
    <property type="entry name" value="P-loop_NTPase"/>
</dbReference>
<reference evidence="11" key="2">
    <citation type="journal article" date="2023" name="IMA Fungus">
        <title>Comparative genomic study of the Penicillium genus elucidates a diverse pangenome and 15 lateral gene transfer events.</title>
        <authorList>
            <person name="Petersen C."/>
            <person name="Sorensen T."/>
            <person name="Nielsen M.R."/>
            <person name="Sondergaard T.E."/>
            <person name="Sorensen J.L."/>
            <person name="Fitzpatrick D.A."/>
            <person name="Frisvad J.C."/>
            <person name="Nielsen K.L."/>
        </authorList>
    </citation>
    <scope>NUCLEOTIDE SEQUENCE</scope>
    <source>
        <strain evidence="11">IBT 16125</strain>
    </source>
</reference>
<dbReference type="FunFam" id="3.40.50.300:FF:000679">
    <property type="entry name" value="Thymidylate kinase"/>
    <property type="match status" value="1"/>
</dbReference>
<organism evidence="11 12">
    <name type="scientific">Penicillium daleae</name>
    <dbReference type="NCBI Taxonomy" id="63821"/>
    <lineage>
        <taxon>Eukaryota</taxon>
        <taxon>Fungi</taxon>
        <taxon>Dikarya</taxon>
        <taxon>Ascomycota</taxon>
        <taxon>Pezizomycotina</taxon>
        <taxon>Eurotiomycetes</taxon>
        <taxon>Eurotiomycetidae</taxon>
        <taxon>Eurotiales</taxon>
        <taxon>Aspergillaceae</taxon>
        <taxon>Penicillium</taxon>
    </lineage>
</organism>
<dbReference type="GO" id="GO:0006227">
    <property type="term" value="P:dUDP biosynthetic process"/>
    <property type="evidence" value="ECO:0007669"/>
    <property type="project" value="TreeGrafter"/>
</dbReference>
<keyword evidence="5" id="KW-0808">Transferase</keyword>
<keyword evidence="6" id="KW-0545">Nucleotide biosynthesis</keyword>
<dbReference type="NCBIfam" id="TIGR00041">
    <property type="entry name" value="DTMP_kinase"/>
    <property type="match status" value="1"/>
</dbReference>
<dbReference type="SUPFAM" id="SSF52540">
    <property type="entry name" value="P-loop containing nucleoside triphosphate hydrolases"/>
    <property type="match status" value="1"/>
</dbReference>
<proteinExistence type="inferred from homology"/>
<dbReference type="CDD" id="cd01672">
    <property type="entry name" value="TMPK"/>
    <property type="match status" value="1"/>
</dbReference>
<dbReference type="RefSeq" id="XP_056770542.1">
    <property type="nucleotide sequence ID" value="XM_056906435.1"/>
</dbReference>
<evidence type="ECO:0000256" key="4">
    <source>
        <dbReference type="ARBA" id="ARBA00017144"/>
    </source>
</evidence>
<dbReference type="Gene3D" id="3.40.50.300">
    <property type="entry name" value="P-loop containing nucleotide triphosphate hydrolases"/>
    <property type="match status" value="1"/>
</dbReference>
<evidence type="ECO:0000256" key="3">
    <source>
        <dbReference type="ARBA" id="ARBA00012980"/>
    </source>
</evidence>
<dbReference type="Pfam" id="PF02223">
    <property type="entry name" value="Thymidylate_kin"/>
    <property type="match status" value="1"/>
</dbReference>
<accession>A0AAD6G7D8</accession>
<dbReference type="InterPro" id="IPR018094">
    <property type="entry name" value="Thymidylate_kinase"/>
</dbReference>
<evidence type="ECO:0000256" key="7">
    <source>
        <dbReference type="ARBA" id="ARBA00022741"/>
    </source>
</evidence>
<comment type="similarity">
    <text evidence="2">Belongs to the thymidylate kinase family.</text>
</comment>
<dbReference type="EC" id="2.7.4.9" evidence="3"/>
<dbReference type="AlphaFoldDB" id="A0AAD6G7D8"/>
<dbReference type="HAMAP" id="MF_00165">
    <property type="entry name" value="Thymidylate_kinase"/>
    <property type="match status" value="1"/>
</dbReference>
<dbReference type="GeneID" id="81596678"/>
<evidence type="ECO:0000256" key="1">
    <source>
        <dbReference type="ARBA" id="ARBA00004992"/>
    </source>
</evidence>
<protein>
    <recommendedName>
        <fullName evidence="4">Thymidylate kinase</fullName>
        <ecNumber evidence="3">2.7.4.9</ecNumber>
    </recommendedName>
</protein>
<dbReference type="GO" id="GO:0005524">
    <property type="term" value="F:ATP binding"/>
    <property type="evidence" value="ECO:0007669"/>
    <property type="project" value="UniProtKB-KW"/>
</dbReference>
<dbReference type="PANTHER" id="PTHR10344:SF1">
    <property type="entry name" value="THYMIDYLATE KINASE"/>
    <property type="match status" value="1"/>
</dbReference>
<evidence type="ECO:0000256" key="8">
    <source>
        <dbReference type="ARBA" id="ARBA00022777"/>
    </source>
</evidence>
<evidence type="ECO:0000256" key="5">
    <source>
        <dbReference type="ARBA" id="ARBA00022679"/>
    </source>
</evidence>
<comment type="caution">
    <text evidence="11">The sequence shown here is derived from an EMBL/GenBank/DDBJ whole genome shotgun (WGS) entry which is preliminary data.</text>
</comment>
<evidence type="ECO:0000256" key="9">
    <source>
        <dbReference type="ARBA" id="ARBA00022840"/>
    </source>
</evidence>
<sequence>MTASQQTPTRRGALIVVEGLDRAGKSSQCEMLQNYLSEQGYNVKYIRFPDRTTPIGKLIDSYLRGSANQDDHSIHLLFSANRWEIAKSIEQDIAAGITVIVDRYSYSGAVYSAAKANPTLSLEWAWQPEIGLPQPDICLFLNISAEEAAKRGGFGAERYENESMQSRVRELFRTLFERQKDVCVVDAGRTLEEVSTDIQAAVAGCVARLDAIGPLRTLGPLAN</sequence>